<dbReference type="GO" id="GO:0009395">
    <property type="term" value="P:phospholipid catabolic process"/>
    <property type="evidence" value="ECO:0007669"/>
    <property type="project" value="TreeGrafter"/>
</dbReference>
<feature type="chain" id="PRO_5005539699" description="Acid phosphatase" evidence="2">
    <location>
        <begin position="20"/>
        <end position="296"/>
    </location>
</feature>
<dbReference type="InParanoid" id="A0A0L0H5H2"/>
<dbReference type="AlphaFoldDB" id="A0A0L0H5H2"/>
<evidence type="ECO:0000313" key="3">
    <source>
        <dbReference type="EMBL" id="KNC96467.1"/>
    </source>
</evidence>
<dbReference type="OMA" id="ARKHNPW"/>
<protein>
    <recommendedName>
        <fullName evidence="5">Acid phosphatase</fullName>
    </recommendedName>
</protein>
<dbReference type="GeneID" id="27691236"/>
<sequence length="296" mass="33283">MKLSSIFVAAACFLASASAVPIQSRGQGTRAGKWFDRVITIVMENKNYKDVIADPFFSTITSKYNARLLTNYNAPFHPSQPNYLGMITGGRDAWTDLNVDVNRKNLVDLLEAGGVSWKTYQENYPGNCFAGDSQDKLYRRKHNPFISMNNIRNDPSRCANIVDSSQLEVDIAAGTAPQYIFYTPNMDNDGHDTPLSFSSDWAKGFFQKLFQNTSFLRNTLIVFTWDEQESYLSLQNKVATYLIGDVVNTASAGKTDETNYSHYSLLRTIEDNWNLGNLGREDTKAVVFKGLNKPQI</sequence>
<proteinExistence type="predicted"/>
<dbReference type="PANTHER" id="PTHR31956">
    <property type="entry name" value="NON-SPECIFIC PHOSPHOLIPASE C4-RELATED"/>
    <property type="match status" value="1"/>
</dbReference>
<dbReference type="EMBL" id="KQ257468">
    <property type="protein sequence ID" value="KNC96467.1"/>
    <property type="molecule type" value="Genomic_DNA"/>
</dbReference>
<evidence type="ECO:0000313" key="4">
    <source>
        <dbReference type="Proteomes" id="UP000053201"/>
    </source>
</evidence>
<dbReference type="VEuPathDB" id="FungiDB:SPPG_08058"/>
<dbReference type="Proteomes" id="UP000053201">
    <property type="component" value="Unassembled WGS sequence"/>
</dbReference>
<evidence type="ECO:0008006" key="5">
    <source>
        <dbReference type="Google" id="ProtNLM"/>
    </source>
</evidence>
<dbReference type="PANTHER" id="PTHR31956:SF8">
    <property type="entry name" value="ACID PHOSPHATASE PHOA (AFU_ORTHOLOGUE AFUA_1G03570)"/>
    <property type="match status" value="1"/>
</dbReference>
<keyword evidence="1" id="KW-0378">Hydrolase</keyword>
<name>A0A0L0H5H2_SPIPD</name>
<dbReference type="eggNOG" id="ENOG502QSRP">
    <property type="taxonomic scope" value="Eukaryota"/>
</dbReference>
<dbReference type="RefSeq" id="XP_016604507.1">
    <property type="nucleotide sequence ID" value="XM_016756210.1"/>
</dbReference>
<dbReference type="Pfam" id="PF04185">
    <property type="entry name" value="Phosphoesterase"/>
    <property type="match status" value="1"/>
</dbReference>
<accession>A0A0L0H5H2</accession>
<keyword evidence="4" id="KW-1185">Reference proteome</keyword>
<reference evidence="3 4" key="1">
    <citation type="submission" date="2009-08" db="EMBL/GenBank/DDBJ databases">
        <title>The Genome Sequence of Spizellomyces punctatus strain DAOM BR117.</title>
        <authorList>
            <consortium name="The Broad Institute Genome Sequencing Platform"/>
            <person name="Russ C."/>
            <person name="Cuomo C."/>
            <person name="Shea T."/>
            <person name="Young S.K."/>
            <person name="Zeng Q."/>
            <person name="Koehrsen M."/>
            <person name="Haas B."/>
            <person name="Borodovsky M."/>
            <person name="Guigo R."/>
            <person name="Alvarado L."/>
            <person name="Berlin A."/>
            <person name="Bochicchio J."/>
            <person name="Borenstein D."/>
            <person name="Chapman S."/>
            <person name="Chen Z."/>
            <person name="Engels R."/>
            <person name="Freedman E."/>
            <person name="Gellesch M."/>
            <person name="Goldberg J."/>
            <person name="Griggs A."/>
            <person name="Gujja S."/>
            <person name="Heiman D."/>
            <person name="Hepburn T."/>
            <person name="Howarth C."/>
            <person name="Jen D."/>
            <person name="Larson L."/>
            <person name="Lewis B."/>
            <person name="Mehta T."/>
            <person name="Park D."/>
            <person name="Pearson M."/>
            <person name="Roberts A."/>
            <person name="Saif S."/>
            <person name="Shenoy N."/>
            <person name="Sisk P."/>
            <person name="Stolte C."/>
            <person name="Sykes S."/>
            <person name="Thomson T."/>
            <person name="Walk T."/>
            <person name="White J."/>
            <person name="Yandava C."/>
            <person name="Burger G."/>
            <person name="Gray M.W."/>
            <person name="Holland P.W.H."/>
            <person name="King N."/>
            <person name="Lang F.B.F."/>
            <person name="Roger A.J."/>
            <person name="Ruiz-Trillo I."/>
            <person name="Lander E."/>
            <person name="Nusbaum C."/>
        </authorList>
    </citation>
    <scope>NUCLEOTIDE SEQUENCE [LARGE SCALE GENOMIC DNA]</scope>
    <source>
        <strain evidence="3 4">DAOM BR117</strain>
    </source>
</reference>
<dbReference type="GO" id="GO:0016788">
    <property type="term" value="F:hydrolase activity, acting on ester bonds"/>
    <property type="evidence" value="ECO:0007669"/>
    <property type="project" value="InterPro"/>
</dbReference>
<feature type="signal peptide" evidence="2">
    <location>
        <begin position="1"/>
        <end position="19"/>
    </location>
</feature>
<dbReference type="InterPro" id="IPR017850">
    <property type="entry name" value="Alkaline_phosphatase_core_sf"/>
</dbReference>
<dbReference type="Gene3D" id="3.40.720.10">
    <property type="entry name" value="Alkaline Phosphatase, subunit A"/>
    <property type="match status" value="1"/>
</dbReference>
<gene>
    <name evidence="3" type="ORF">SPPG_08058</name>
</gene>
<dbReference type="STRING" id="645134.A0A0L0H5H2"/>
<evidence type="ECO:0000256" key="2">
    <source>
        <dbReference type="SAM" id="SignalP"/>
    </source>
</evidence>
<dbReference type="OrthoDB" id="5135119at2759"/>
<keyword evidence="2" id="KW-0732">Signal</keyword>
<organism evidence="3 4">
    <name type="scientific">Spizellomyces punctatus (strain DAOM BR117)</name>
    <dbReference type="NCBI Taxonomy" id="645134"/>
    <lineage>
        <taxon>Eukaryota</taxon>
        <taxon>Fungi</taxon>
        <taxon>Fungi incertae sedis</taxon>
        <taxon>Chytridiomycota</taxon>
        <taxon>Chytridiomycota incertae sedis</taxon>
        <taxon>Chytridiomycetes</taxon>
        <taxon>Spizellomycetales</taxon>
        <taxon>Spizellomycetaceae</taxon>
        <taxon>Spizellomyces</taxon>
    </lineage>
</organism>
<dbReference type="InterPro" id="IPR007312">
    <property type="entry name" value="Phosphoesterase"/>
</dbReference>
<evidence type="ECO:0000256" key="1">
    <source>
        <dbReference type="ARBA" id="ARBA00022801"/>
    </source>
</evidence>